<dbReference type="AlphaFoldDB" id="A0ABD2ZIX2"/>
<proteinExistence type="predicted"/>
<dbReference type="EMBL" id="JBJUIK010000009">
    <property type="protein sequence ID" value="KAL3517668.1"/>
    <property type="molecule type" value="Genomic_DNA"/>
</dbReference>
<feature type="chain" id="PRO_5044854915" evidence="1">
    <location>
        <begin position="25"/>
        <end position="110"/>
    </location>
</feature>
<keyword evidence="3" id="KW-1185">Reference proteome</keyword>
<gene>
    <name evidence="2" type="ORF">ACH5RR_020257</name>
</gene>
<evidence type="ECO:0000313" key="3">
    <source>
        <dbReference type="Proteomes" id="UP001630127"/>
    </source>
</evidence>
<feature type="signal peptide" evidence="1">
    <location>
        <begin position="1"/>
        <end position="24"/>
    </location>
</feature>
<reference evidence="2 3" key="1">
    <citation type="submission" date="2024-11" db="EMBL/GenBank/DDBJ databases">
        <title>A near-complete genome assembly of Cinchona calisaya.</title>
        <authorList>
            <person name="Lian D.C."/>
            <person name="Zhao X.W."/>
            <person name="Wei L."/>
        </authorList>
    </citation>
    <scope>NUCLEOTIDE SEQUENCE [LARGE SCALE GENOMIC DNA]</scope>
    <source>
        <tissue evidence="2">Nenye</tissue>
    </source>
</reference>
<dbReference type="PANTHER" id="PTHR33592">
    <property type="entry name" value="TRANSMEMBRANE PROTEIN"/>
    <property type="match status" value="1"/>
</dbReference>
<comment type="caution">
    <text evidence="2">The sequence shown here is derived from an EMBL/GenBank/DDBJ whole genome shotgun (WGS) entry which is preliminary data.</text>
</comment>
<sequence length="110" mass="11786">MRNLNSVFCITLMVLAISIKPYEATRMVFGDEEEEHLFLQSLQSRKAVNPPAPSGCSFIPGGGGTPCTASTINEKNFAGRVAVAAPPPPPTNAYPQHTVQFGVATNRKLL</sequence>
<name>A0ABD2ZIX2_9GENT</name>
<keyword evidence="1" id="KW-0732">Signal</keyword>
<evidence type="ECO:0000256" key="1">
    <source>
        <dbReference type="SAM" id="SignalP"/>
    </source>
</evidence>
<dbReference type="PANTHER" id="PTHR33592:SF5">
    <property type="entry name" value="TRANSMEMBRANE PROTEIN"/>
    <property type="match status" value="1"/>
</dbReference>
<dbReference type="Proteomes" id="UP001630127">
    <property type="component" value="Unassembled WGS sequence"/>
</dbReference>
<protein>
    <submittedName>
        <fullName evidence="2">Uncharacterized protein</fullName>
    </submittedName>
</protein>
<accession>A0ABD2ZIX2</accession>
<organism evidence="2 3">
    <name type="scientific">Cinchona calisaya</name>
    <dbReference type="NCBI Taxonomy" id="153742"/>
    <lineage>
        <taxon>Eukaryota</taxon>
        <taxon>Viridiplantae</taxon>
        <taxon>Streptophyta</taxon>
        <taxon>Embryophyta</taxon>
        <taxon>Tracheophyta</taxon>
        <taxon>Spermatophyta</taxon>
        <taxon>Magnoliopsida</taxon>
        <taxon>eudicotyledons</taxon>
        <taxon>Gunneridae</taxon>
        <taxon>Pentapetalae</taxon>
        <taxon>asterids</taxon>
        <taxon>lamiids</taxon>
        <taxon>Gentianales</taxon>
        <taxon>Rubiaceae</taxon>
        <taxon>Cinchonoideae</taxon>
        <taxon>Cinchoneae</taxon>
        <taxon>Cinchona</taxon>
    </lineage>
</organism>
<evidence type="ECO:0000313" key="2">
    <source>
        <dbReference type="EMBL" id="KAL3517668.1"/>
    </source>
</evidence>